<dbReference type="RefSeq" id="WP_311598083.1">
    <property type="nucleotide sequence ID" value="NZ_JAVRFG010000010.1"/>
</dbReference>
<evidence type="ECO:0000256" key="6">
    <source>
        <dbReference type="SAM" id="Phobius"/>
    </source>
</evidence>
<sequence>MPREQPHRATDGNGKSTGRRTTTDRNHRHPSPGPSTGHSRRPSHPDHPKNTWITAVRRWITGAPGTYIWLAILFVTTVVLHRMSPAFAEEFLRDRSTNLHELSQNPVRVLISSALWIDGARWLPYAVLFTVFHATAEHWLGTLRWLAVAAAAHVVATLVSEGALGWAVRYGHAPQSAVNTLDVGVSYALAGVVAVLAYRVPRLWRYVYVFAVLVLYGIPLIADGRTFTDLGHFTAVLTGLACYPLTTHARRKARKTQRPAAQ</sequence>
<evidence type="ECO:0000256" key="2">
    <source>
        <dbReference type="ARBA" id="ARBA00022692"/>
    </source>
</evidence>
<keyword evidence="3 6" id="KW-1133">Transmembrane helix</keyword>
<keyword evidence="8" id="KW-1185">Reference proteome</keyword>
<feature type="transmembrane region" description="Helical" evidence="6">
    <location>
        <begin position="204"/>
        <end position="222"/>
    </location>
</feature>
<evidence type="ECO:0008006" key="9">
    <source>
        <dbReference type="Google" id="ProtNLM"/>
    </source>
</evidence>
<reference evidence="8" key="1">
    <citation type="submission" date="2023-07" db="EMBL/GenBank/DDBJ databases">
        <title>30 novel species of actinomycetes from the DSMZ collection.</title>
        <authorList>
            <person name="Nouioui I."/>
        </authorList>
    </citation>
    <scope>NUCLEOTIDE SEQUENCE [LARGE SCALE GENOMIC DNA]</scope>
    <source>
        <strain evidence="8">DSM 40932</strain>
    </source>
</reference>
<proteinExistence type="predicted"/>
<feature type="transmembrane region" description="Helical" evidence="6">
    <location>
        <begin position="145"/>
        <end position="168"/>
    </location>
</feature>
<dbReference type="InterPro" id="IPR035952">
    <property type="entry name" value="Rhomboid-like_sf"/>
</dbReference>
<keyword evidence="4 6" id="KW-0472">Membrane</keyword>
<dbReference type="Proteomes" id="UP001180556">
    <property type="component" value="Unassembled WGS sequence"/>
</dbReference>
<name>A0ABU2VYN3_9ACTN</name>
<evidence type="ECO:0000256" key="5">
    <source>
        <dbReference type="SAM" id="MobiDB-lite"/>
    </source>
</evidence>
<accession>A0ABU2VYN3</accession>
<protein>
    <recommendedName>
        <fullName evidence="9">Integral membrane protein</fullName>
    </recommendedName>
</protein>
<feature type="compositionally biased region" description="Basic and acidic residues" evidence="5">
    <location>
        <begin position="1"/>
        <end position="10"/>
    </location>
</feature>
<dbReference type="EMBL" id="JAVRFG010000010">
    <property type="protein sequence ID" value="MDT0490732.1"/>
    <property type="molecule type" value="Genomic_DNA"/>
</dbReference>
<evidence type="ECO:0000313" key="8">
    <source>
        <dbReference type="Proteomes" id="UP001180556"/>
    </source>
</evidence>
<comment type="caution">
    <text evidence="7">The sequence shown here is derived from an EMBL/GenBank/DDBJ whole genome shotgun (WGS) entry which is preliminary data.</text>
</comment>
<dbReference type="InterPro" id="IPR046862">
    <property type="entry name" value="Rhomboid_2"/>
</dbReference>
<feature type="region of interest" description="Disordered" evidence="5">
    <location>
        <begin position="1"/>
        <end position="48"/>
    </location>
</feature>
<evidence type="ECO:0000256" key="4">
    <source>
        <dbReference type="ARBA" id="ARBA00023136"/>
    </source>
</evidence>
<evidence type="ECO:0000313" key="7">
    <source>
        <dbReference type="EMBL" id="MDT0490732.1"/>
    </source>
</evidence>
<dbReference type="SUPFAM" id="SSF144091">
    <property type="entry name" value="Rhomboid-like"/>
    <property type="match status" value="1"/>
</dbReference>
<evidence type="ECO:0000256" key="1">
    <source>
        <dbReference type="ARBA" id="ARBA00004141"/>
    </source>
</evidence>
<dbReference type="Pfam" id="PF20401">
    <property type="entry name" value="Rhomboid_2"/>
    <property type="match status" value="1"/>
</dbReference>
<feature type="transmembrane region" description="Helical" evidence="6">
    <location>
        <begin position="180"/>
        <end position="198"/>
    </location>
</feature>
<comment type="subcellular location">
    <subcellularLocation>
        <location evidence="1">Membrane</location>
        <topology evidence="1">Multi-pass membrane protein</topology>
    </subcellularLocation>
</comment>
<gene>
    <name evidence="7" type="ORF">RM717_09455</name>
</gene>
<feature type="transmembrane region" description="Helical" evidence="6">
    <location>
        <begin position="67"/>
        <end position="88"/>
    </location>
</feature>
<keyword evidence="2 6" id="KW-0812">Transmembrane</keyword>
<feature type="transmembrane region" description="Helical" evidence="6">
    <location>
        <begin position="109"/>
        <end position="133"/>
    </location>
</feature>
<evidence type="ECO:0000256" key="3">
    <source>
        <dbReference type="ARBA" id="ARBA00022989"/>
    </source>
</evidence>
<organism evidence="7 8">
    <name type="scientific">Streptomyces stephensoniae</name>
    <dbReference type="NCBI Taxonomy" id="3375367"/>
    <lineage>
        <taxon>Bacteria</taxon>
        <taxon>Bacillati</taxon>
        <taxon>Actinomycetota</taxon>
        <taxon>Actinomycetes</taxon>
        <taxon>Kitasatosporales</taxon>
        <taxon>Streptomycetaceae</taxon>
        <taxon>Streptomyces</taxon>
    </lineage>
</organism>